<evidence type="ECO:0000256" key="3">
    <source>
        <dbReference type="ARBA" id="ARBA00022670"/>
    </source>
</evidence>
<dbReference type="Gene3D" id="3.30.60.30">
    <property type="match status" value="1"/>
</dbReference>
<dbReference type="EC" id="3.4.21.-" evidence="8"/>
<feature type="chain" id="PRO_5011819422" description="Serine protease" evidence="8">
    <location>
        <begin position="18"/>
        <end position="462"/>
    </location>
</feature>
<dbReference type="InterPro" id="IPR009003">
    <property type="entry name" value="Peptidase_S1_PA"/>
</dbReference>
<dbReference type="InterPro" id="IPR018114">
    <property type="entry name" value="TRYPSIN_HIS"/>
</dbReference>
<name>A0A1Z5KDT1_FISSO</name>
<feature type="signal peptide" evidence="8">
    <location>
        <begin position="1"/>
        <end position="17"/>
    </location>
</feature>
<dbReference type="InterPro" id="IPR008256">
    <property type="entry name" value="Peptidase_S1B"/>
</dbReference>
<evidence type="ECO:0000256" key="1">
    <source>
        <dbReference type="ARBA" id="ARBA00007664"/>
    </source>
</evidence>
<proteinExistence type="inferred from homology"/>
<keyword evidence="4 8" id="KW-0732">Signal</keyword>
<reference evidence="10 11" key="1">
    <citation type="journal article" date="2015" name="Plant Cell">
        <title>Oil accumulation by the oleaginous diatom Fistulifera solaris as revealed by the genome and transcriptome.</title>
        <authorList>
            <person name="Tanaka T."/>
            <person name="Maeda Y."/>
            <person name="Veluchamy A."/>
            <person name="Tanaka M."/>
            <person name="Abida H."/>
            <person name="Marechal E."/>
            <person name="Bowler C."/>
            <person name="Muto M."/>
            <person name="Sunaga Y."/>
            <person name="Tanaka M."/>
            <person name="Yoshino T."/>
            <person name="Taniguchi T."/>
            <person name="Fukuda Y."/>
            <person name="Nemoto M."/>
            <person name="Matsumoto M."/>
            <person name="Wong P.S."/>
            <person name="Aburatani S."/>
            <person name="Fujibuchi W."/>
        </authorList>
    </citation>
    <scope>NUCLEOTIDE SEQUENCE [LARGE SCALE GENOMIC DNA]</scope>
    <source>
        <strain evidence="10 11">JPCC DA0580</strain>
    </source>
</reference>
<evidence type="ECO:0000256" key="7">
    <source>
        <dbReference type="ARBA" id="ARBA00023026"/>
    </source>
</evidence>
<dbReference type="SUPFAM" id="SSF100895">
    <property type="entry name" value="Kazal-type serine protease inhibitors"/>
    <property type="match status" value="1"/>
</dbReference>
<organism evidence="10 11">
    <name type="scientific">Fistulifera solaris</name>
    <name type="common">Oleaginous diatom</name>
    <dbReference type="NCBI Taxonomy" id="1519565"/>
    <lineage>
        <taxon>Eukaryota</taxon>
        <taxon>Sar</taxon>
        <taxon>Stramenopiles</taxon>
        <taxon>Ochrophyta</taxon>
        <taxon>Bacillariophyta</taxon>
        <taxon>Bacillariophyceae</taxon>
        <taxon>Bacillariophycidae</taxon>
        <taxon>Naviculales</taxon>
        <taxon>Naviculaceae</taxon>
        <taxon>Fistulifera</taxon>
    </lineage>
</organism>
<comment type="similarity">
    <text evidence="2 8">Belongs to the peptidase S1B family.</text>
</comment>
<dbReference type="PANTHER" id="PTHR15462:SF8">
    <property type="entry name" value="SERINE PROTEASE"/>
    <property type="match status" value="1"/>
</dbReference>
<dbReference type="AlphaFoldDB" id="A0A1Z5KDT1"/>
<dbReference type="InParanoid" id="A0A1Z5KDT1"/>
<dbReference type="CDD" id="cd00104">
    <property type="entry name" value="KAZAL_FS"/>
    <property type="match status" value="1"/>
</dbReference>
<dbReference type="SUPFAM" id="SSF50494">
    <property type="entry name" value="Trypsin-like serine proteases"/>
    <property type="match status" value="1"/>
</dbReference>
<dbReference type="InterPro" id="IPR050966">
    <property type="entry name" value="Glutamyl_endopeptidase"/>
</dbReference>
<dbReference type="PANTHER" id="PTHR15462">
    <property type="entry name" value="SERINE PROTEASE"/>
    <property type="match status" value="1"/>
</dbReference>
<evidence type="ECO:0000256" key="5">
    <source>
        <dbReference type="ARBA" id="ARBA00022801"/>
    </source>
</evidence>
<comment type="similarity">
    <text evidence="1">Belongs to the peptidase S1 family.</text>
</comment>
<evidence type="ECO:0000259" key="9">
    <source>
        <dbReference type="PROSITE" id="PS51465"/>
    </source>
</evidence>
<dbReference type="Gene3D" id="2.40.10.10">
    <property type="entry name" value="Trypsin-like serine proteases"/>
    <property type="match status" value="2"/>
</dbReference>
<dbReference type="Proteomes" id="UP000198406">
    <property type="component" value="Unassembled WGS sequence"/>
</dbReference>
<evidence type="ECO:0000256" key="6">
    <source>
        <dbReference type="ARBA" id="ARBA00022825"/>
    </source>
</evidence>
<evidence type="ECO:0000313" key="11">
    <source>
        <dbReference type="Proteomes" id="UP000198406"/>
    </source>
</evidence>
<dbReference type="EMBL" id="BDSP01000206">
    <property type="protein sequence ID" value="GAX24118.1"/>
    <property type="molecule type" value="Genomic_DNA"/>
</dbReference>
<dbReference type="PROSITE" id="PS00134">
    <property type="entry name" value="TRYPSIN_HIS"/>
    <property type="match status" value="1"/>
</dbReference>
<accession>A0A1Z5KDT1</accession>
<dbReference type="PROSITE" id="PS51465">
    <property type="entry name" value="KAZAL_2"/>
    <property type="match status" value="1"/>
</dbReference>
<dbReference type="InterPro" id="IPR036058">
    <property type="entry name" value="Kazal_dom_sf"/>
</dbReference>
<keyword evidence="7" id="KW-0843">Virulence</keyword>
<keyword evidence="6 8" id="KW-0720">Serine protease</keyword>
<keyword evidence="3 8" id="KW-0645">Protease</keyword>
<gene>
    <name evidence="10" type="ORF">FisN_9Hh371</name>
</gene>
<dbReference type="Pfam" id="PF13365">
    <property type="entry name" value="Trypsin_2"/>
    <property type="match status" value="1"/>
</dbReference>
<dbReference type="GO" id="GO:0006508">
    <property type="term" value="P:proteolysis"/>
    <property type="evidence" value="ECO:0007669"/>
    <property type="project" value="UniProtKB-KW"/>
</dbReference>
<dbReference type="OrthoDB" id="551340at2759"/>
<evidence type="ECO:0000313" key="10">
    <source>
        <dbReference type="EMBL" id="GAX24118.1"/>
    </source>
</evidence>
<dbReference type="PRINTS" id="PR00839">
    <property type="entry name" value="V8PROTEASE"/>
</dbReference>
<dbReference type="SMART" id="SM00280">
    <property type="entry name" value="KAZAL"/>
    <property type="match status" value="1"/>
</dbReference>
<feature type="domain" description="Kazal-like" evidence="9">
    <location>
        <begin position="15"/>
        <end position="65"/>
    </location>
</feature>
<protein>
    <recommendedName>
        <fullName evidence="8">Serine protease</fullName>
        <ecNumber evidence="8">3.4.21.-</ecNumber>
    </recommendedName>
</protein>
<dbReference type="GO" id="GO:0004252">
    <property type="term" value="F:serine-type endopeptidase activity"/>
    <property type="evidence" value="ECO:0007669"/>
    <property type="project" value="InterPro"/>
</dbReference>
<dbReference type="InterPro" id="IPR002350">
    <property type="entry name" value="Kazal_dom"/>
</dbReference>
<evidence type="ECO:0000256" key="4">
    <source>
        <dbReference type="ARBA" id="ARBA00022729"/>
    </source>
</evidence>
<comment type="caution">
    <text evidence="10">The sequence shown here is derived from an EMBL/GenBank/DDBJ whole genome shotgun (WGS) entry which is preliminary data.</text>
</comment>
<evidence type="ECO:0000256" key="8">
    <source>
        <dbReference type="RuleBase" id="RU004296"/>
    </source>
</evidence>
<keyword evidence="11" id="KW-1185">Reference proteome</keyword>
<dbReference type="InterPro" id="IPR043504">
    <property type="entry name" value="Peptidase_S1_PA_chymotrypsin"/>
</dbReference>
<evidence type="ECO:0000256" key="2">
    <source>
        <dbReference type="ARBA" id="ARBA00008764"/>
    </source>
</evidence>
<keyword evidence="5 8" id="KW-0378">Hydrolase</keyword>
<sequence length="462" mass="50807">MIRIGSLLAASFTLARADYNCSAGCSLDALVMGPAVCGSDGLTYANECLAWCQGIELDSLGPCESLLEESAFVMNSEVIDEATITRFADEEFRFVTKRTRYAKKIENLENMSAFDDEYEVEETGIDRHYVRITSDGYEYASRYSLLNETLGPTTLYKGLADGYEFIVKNRNLIIIGNDTRSAVPDTTLYPFRAIGASDYRWGNNSCTATMISRTSALTAAHCVWNYNEGRPMPITRIAPGRYFDSESNQHLEPFGMWEVDYATAFGEYRETRNRYFDMAVVTYKPISRPDLGCDEVYPGDIVGYVAIDSIVSSSNGVIDPRIADITITGYPYDFRRGEMTTSGPCSPPARSNGAHYLRYYCDTAGGMSGSALLTKENIALGNHAGGSGGANVGPVMSKDMFDAVYTWAGLGTQSQVGCRPIDNVSEKDCPCPSGGNPWNQIICWFLNIQGCIRVARQNASRP</sequence>